<dbReference type="AGR" id="MGI:2443264"/>
<dbReference type="MGI" id="MGI:2443264">
    <property type="gene designation" value="Elapor2"/>
</dbReference>
<dbReference type="Antibodypedia" id="48884">
    <property type="antibodies" value="101 antibodies from 17 providers"/>
</dbReference>
<gene>
    <name evidence="2 3" type="primary">Elapor2</name>
    <name evidence="3" type="synonym">9330182L06Rik</name>
</gene>
<dbReference type="AlphaFoldDB" id="D6RHB7"/>
<feature type="chain" id="PRO_5003087385" evidence="1">
    <location>
        <begin position="48"/>
        <end position="71"/>
    </location>
</feature>
<keyword evidence="1" id="KW-0732">Signal</keyword>
<dbReference type="HOGENOM" id="CLU_2739368_0_0_1"/>
<reference evidence="2" key="3">
    <citation type="submission" date="2025-08" db="UniProtKB">
        <authorList>
            <consortium name="Ensembl"/>
        </authorList>
    </citation>
    <scope>IDENTIFICATION</scope>
    <source>
        <strain evidence="2">C57BL/6J</strain>
    </source>
</reference>
<feature type="signal peptide" evidence="1">
    <location>
        <begin position="1"/>
        <end position="47"/>
    </location>
</feature>
<reference evidence="2 4" key="2">
    <citation type="journal article" date="2011" name="PLoS Biol.">
        <title>Modernizing reference genome assemblies.</title>
        <authorList>
            <person name="Church D.M."/>
            <person name="Schneider V.A."/>
            <person name="Graves T."/>
            <person name="Auger K."/>
            <person name="Cunningham F."/>
            <person name="Bouk N."/>
            <person name="Chen H.C."/>
            <person name="Agarwala R."/>
            <person name="McLaren W.M."/>
            <person name="Ritchie G.R."/>
            <person name="Albracht D."/>
            <person name="Kremitzki M."/>
            <person name="Rock S."/>
            <person name="Kotkiewicz H."/>
            <person name="Kremitzki C."/>
            <person name="Wollam A."/>
            <person name="Trani L."/>
            <person name="Fulton L."/>
            <person name="Fulton R."/>
            <person name="Matthews L."/>
            <person name="Whitehead S."/>
            <person name="Chow W."/>
            <person name="Torrance J."/>
            <person name="Dunn M."/>
            <person name="Harden G."/>
            <person name="Threadgold G."/>
            <person name="Wood J."/>
            <person name="Collins J."/>
            <person name="Heath P."/>
            <person name="Griffiths G."/>
            <person name="Pelan S."/>
            <person name="Grafham D."/>
            <person name="Eichler E.E."/>
            <person name="Weinstock G."/>
            <person name="Mardis E.R."/>
            <person name="Wilson R.K."/>
            <person name="Howe K."/>
            <person name="Flicek P."/>
            <person name="Hubbard T."/>
        </authorList>
    </citation>
    <scope>NUCLEOTIDE SEQUENCE [LARGE SCALE GENOMIC DNA]</scope>
    <source>
        <strain evidence="2 4">C57BL/6J</strain>
    </source>
</reference>
<protein>
    <submittedName>
        <fullName evidence="2">Endosome-lysosome associated apoptosis and autophagy regulator family member 2</fullName>
    </submittedName>
</protein>
<evidence type="ECO:0000256" key="1">
    <source>
        <dbReference type="SAM" id="SignalP"/>
    </source>
</evidence>
<name>D6RHB7_MOUSE</name>
<keyword evidence="4" id="KW-1185">Reference proteome</keyword>
<evidence type="ECO:0000313" key="3">
    <source>
        <dbReference type="MGI" id="MGI:2443264"/>
    </source>
</evidence>
<reference evidence="2 4" key="1">
    <citation type="journal article" date="2009" name="PLoS Biol.">
        <title>Lineage-specific biology revealed by a finished genome assembly of the mouse.</title>
        <authorList>
            <consortium name="Mouse Genome Sequencing Consortium"/>
            <person name="Church D.M."/>
            <person name="Goodstadt L."/>
            <person name="Hillier L.W."/>
            <person name="Zody M.C."/>
            <person name="Goldstein S."/>
            <person name="She X."/>
            <person name="Bult C.J."/>
            <person name="Agarwala R."/>
            <person name="Cherry J.L."/>
            <person name="DiCuccio M."/>
            <person name="Hlavina W."/>
            <person name="Kapustin Y."/>
            <person name="Meric P."/>
            <person name="Maglott D."/>
            <person name="Birtle Z."/>
            <person name="Marques A.C."/>
            <person name="Graves T."/>
            <person name="Zhou S."/>
            <person name="Teague B."/>
            <person name="Potamousis K."/>
            <person name="Churas C."/>
            <person name="Place M."/>
            <person name="Herschleb J."/>
            <person name="Runnheim R."/>
            <person name="Forrest D."/>
            <person name="Amos-Landgraf J."/>
            <person name="Schwartz D.C."/>
            <person name="Cheng Z."/>
            <person name="Lindblad-Toh K."/>
            <person name="Eichler E.E."/>
            <person name="Ponting C.P."/>
        </authorList>
    </citation>
    <scope>NUCLEOTIDE SEQUENCE [LARGE SCALE GENOMIC DNA]</scope>
    <source>
        <strain evidence="2 4">C57BL/6J</strain>
    </source>
</reference>
<dbReference type="VEuPathDB" id="HostDB:ENSMUSG00000056004"/>
<dbReference type="Proteomes" id="UP000000589">
    <property type="component" value="Chromosome 5"/>
</dbReference>
<dbReference type="ExpressionAtlas" id="D6RHB7">
    <property type="expression patterns" value="baseline and differential"/>
</dbReference>
<proteinExistence type="predicted"/>
<evidence type="ECO:0000313" key="2">
    <source>
        <dbReference type="Ensembl" id="ENSMUSP00000116440.2"/>
    </source>
</evidence>
<accession>D6RHB7</accession>
<sequence length="71" mass="7615">MLLLTLRRAKGRDRGRPAGGPRRALSLPWSPAWICCWALAGCQAVWAGDSSSSGRPLPACQELSPVLLESI</sequence>
<dbReference type="Ensembl" id="ENSMUST00000152095.8">
    <property type="protein sequence ID" value="ENSMUSP00000116440.2"/>
    <property type="gene ID" value="ENSMUSG00000056004.17"/>
</dbReference>
<evidence type="ECO:0000313" key="4">
    <source>
        <dbReference type="Proteomes" id="UP000000589"/>
    </source>
</evidence>
<dbReference type="Bgee" id="ENSMUSG00000056004">
    <property type="expression patterns" value="Expressed in primary oocyte and 113 other cell types or tissues"/>
</dbReference>
<dbReference type="GeneTree" id="ENSGT00940000154983"/>
<organism evidence="2 4">
    <name type="scientific">Mus musculus</name>
    <name type="common">Mouse</name>
    <dbReference type="NCBI Taxonomy" id="10090"/>
    <lineage>
        <taxon>Eukaryota</taxon>
        <taxon>Metazoa</taxon>
        <taxon>Chordata</taxon>
        <taxon>Craniata</taxon>
        <taxon>Vertebrata</taxon>
        <taxon>Euteleostomi</taxon>
        <taxon>Mammalia</taxon>
        <taxon>Eutheria</taxon>
        <taxon>Euarchontoglires</taxon>
        <taxon>Glires</taxon>
        <taxon>Rodentia</taxon>
        <taxon>Myomorpha</taxon>
        <taxon>Muroidea</taxon>
        <taxon>Muridae</taxon>
        <taxon>Murinae</taxon>
        <taxon>Mus</taxon>
        <taxon>Mus</taxon>
    </lineage>
</organism>
<reference evidence="2" key="4">
    <citation type="submission" date="2025-09" db="UniProtKB">
        <authorList>
            <consortium name="Ensembl"/>
        </authorList>
    </citation>
    <scope>IDENTIFICATION</scope>
    <source>
        <strain evidence="2">C57BL/6J</strain>
    </source>
</reference>